<accession>A0A545TD78</accession>
<gene>
    <name evidence="3" type="ORF">FLL45_09550</name>
</gene>
<dbReference type="PANTHER" id="PTHR13343">
    <property type="entry name" value="CREG1 PROTEIN"/>
    <property type="match status" value="1"/>
</dbReference>
<protein>
    <submittedName>
        <fullName evidence="3">DUF2470 domain-containing protein</fullName>
    </submittedName>
</protein>
<dbReference type="EMBL" id="VIKR01000002">
    <property type="protein sequence ID" value="TQV75173.1"/>
    <property type="molecule type" value="Genomic_DNA"/>
</dbReference>
<proteinExistence type="predicted"/>
<dbReference type="RefSeq" id="WP_142941790.1">
    <property type="nucleotide sequence ID" value="NZ_VIKR01000002.1"/>
</dbReference>
<dbReference type="SUPFAM" id="SSF50475">
    <property type="entry name" value="FMN-binding split barrel"/>
    <property type="match status" value="1"/>
</dbReference>
<dbReference type="PANTHER" id="PTHR13343:SF17">
    <property type="entry name" value="CELLULAR REPRESSOR OF E1A-STIMULATED GENES, ISOFORM A"/>
    <property type="match status" value="1"/>
</dbReference>
<comment type="caution">
    <text evidence="3">The sequence shown here is derived from an EMBL/GenBank/DDBJ whole genome shotgun (WGS) entry which is preliminary data.</text>
</comment>
<dbReference type="InterPro" id="IPR019595">
    <property type="entry name" value="DUF2470"/>
</dbReference>
<feature type="domain" description="CREG-like beta-barrel" evidence="2">
    <location>
        <begin position="8"/>
        <end position="151"/>
    </location>
</feature>
<name>A0A545TD78_9GAMM</name>
<evidence type="ECO:0000259" key="1">
    <source>
        <dbReference type="Pfam" id="PF10615"/>
    </source>
</evidence>
<sequence length="239" mass="27220">MKSKALIEAKLLVRQSDVGVISTISKKIDGYPFGSVTPFISDSEGKLYLYISDIAQHSINLTANNKMSVTIFNQGKSGDQNENARITIVGDCTKVAEQMQEEMLRKYILRFPDAKTYQKAHVFYMWEVKVERVRYIGGFGKIFWIKKEDWTGQPVPWDKVAESAMISHMNDDHQDAMELILHQHYAIKDPKVMMSGIITEGCYLYSNSKNYFVPFNDICSEQSDVRKQLVALTKAARAA</sequence>
<dbReference type="Gene3D" id="3.20.180.10">
    <property type="entry name" value="PNP-oxidase-like"/>
    <property type="match status" value="1"/>
</dbReference>
<evidence type="ECO:0000259" key="2">
    <source>
        <dbReference type="Pfam" id="PF13883"/>
    </source>
</evidence>
<feature type="domain" description="DUF2470" evidence="1">
    <location>
        <begin position="163"/>
        <end position="232"/>
    </location>
</feature>
<dbReference type="InterPro" id="IPR055343">
    <property type="entry name" value="CREG_beta-barrel"/>
</dbReference>
<dbReference type="Pfam" id="PF10615">
    <property type="entry name" value="DUF2470"/>
    <property type="match status" value="1"/>
</dbReference>
<dbReference type="InterPro" id="IPR037119">
    <property type="entry name" value="Haem_oxidase_HugZ-like_sf"/>
</dbReference>
<evidence type="ECO:0000313" key="4">
    <source>
        <dbReference type="Proteomes" id="UP000317839"/>
    </source>
</evidence>
<keyword evidence="4" id="KW-1185">Reference proteome</keyword>
<dbReference type="Proteomes" id="UP000317839">
    <property type="component" value="Unassembled WGS sequence"/>
</dbReference>
<dbReference type="InterPro" id="IPR012349">
    <property type="entry name" value="Split_barrel_FMN-bd"/>
</dbReference>
<organism evidence="3 4">
    <name type="scientific">Aliikangiella marina</name>
    <dbReference type="NCBI Taxonomy" id="1712262"/>
    <lineage>
        <taxon>Bacteria</taxon>
        <taxon>Pseudomonadati</taxon>
        <taxon>Pseudomonadota</taxon>
        <taxon>Gammaproteobacteria</taxon>
        <taxon>Oceanospirillales</taxon>
        <taxon>Pleioneaceae</taxon>
        <taxon>Aliikangiella</taxon>
    </lineage>
</organism>
<dbReference type="GO" id="GO:0005737">
    <property type="term" value="C:cytoplasm"/>
    <property type="evidence" value="ECO:0007669"/>
    <property type="project" value="UniProtKB-ARBA"/>
</dbReference>
<dbReference type="Pfam" id="PF13883">
    <property type="entry name" value="CREG_beta-barrel"/>
    <property type="match status" value="1"/>
</dbReference>
<dbReference type="AlphaFoldDB" id="A0A545TD78"/>
<reference evidence="3 4" key="1">
    <citation type="submission" date="2019-06" db="EMBL/GenBank/DDBJ databases">
        <title>Draft genome of Aliikangiella marina GYP-15.</title>
        <authorList>
            <person name="Wang G."/>
        </authorList>
    </citation>
    <scope>NUCLEOTIDE SEQUENCE [LARGE SCALE GENOMIC DNA]</scope>
    <source>
        <strain evidence="3 4">GYP-15</strain>
    </source>
</reference>
<dbReference type="OrthoDB" id="9776211at2"/>
<evidence type="ECO:0000313" key="3">
    <source>
        <dbReference type="EMBL" id="TQV75173.1"/>
    </source>
</evidence>
<dbReference type="Gene3D" id="2.30.110.10">
    <property type="entry name" value="Electron Transport, Fmn-binding Protein, Chain A"/>
    <property type="match status" value="1"/>
</dbReference>